<keyword evidence="3" id="KW-1185">Reference proteome</keyword>
<dbReference type="EMBL" id="BNBF01000002">
    <property type="protein sequence ID" value="GHG37918.1"/>
    <property type="molecule type" value="Genomic_DNA"/>
</dbReference>
<feature type="region of interest" description="Disordered" evidence="1">
    <location>
        <begin position="47"/>
        <end position="70"/>
    </location>
</feature>
<accession>A0A919C285</accession>
<evidence type="ECO:0000256" key="1">
    <source>
        <dbReference type="SAM" id="MobiDB-lite"/>
    </source>
</evidence>
<dbReference type="AlphaFoldDB" id="A0A919C285"/>
<evidence type="ECO:0000313" key="3">
    <source>
        <dbReference type="Proteomes" id="UP000619355"/>
    </source>
</evidence>
<proteinExistence type="predicted"/>
<evidence type="ECO:0000313" key="2">
    <source>
        <dbReference type="EMBL" id="GHG37918.1"/>
    </source>
</evidence>
<name>A0A919C285_9ACTN</name>
<comment type="caution">
    <text evidence="2">The sequence shown here is derived from an EMBL/GenBank/DDBJ whole genome shotgun (WGS) entry which is preliminary data.</text>
</comment>
<gene>
    <name evidence="2" type="ORF">GCM10018980_10160</name>
</gene>
<dbReference type="Proteomes" id="UP000619355">
    <property type="component" value="Unassembled WGS sequence"/>
</dbReference>
<sequence>MKPPGWPGAFPGPKYAGAQVPSAGFSSLTKTPRYFTAGLPWVKRPGFTHTWSRRAGGTSSHQCHGETPMP</sequence>
<organism evidence="2 3">
    <name type="scientific">Streptomyces capoamus</name>
    <dbReference type="NCBI Taxonomy" id="68183"/>
    <lineage>
        <taxon>Bacteria</taxon>
        <taxon>Bacillati</taxon>
        <taxon>Actinomycetota</taxon>
        <taxon>Actinomycetes</taxon>
        <taxon>Kitasatosporales</taxon>
        <taxon>Streptomycetaceae</taxon>
        <taxon>Streptomyces</taxon>
    </lineage>
</organism>
<reference evidence="3" key="1">
    <citation type="journal article" date="2019" name="Int. J. Syst. Evol. Microbiol.">
        <title>The Global Catalogue of Microorganisms (GCM) 10K type strain sequencing project: providing services to taxonomists for standard genome sequencing and annotation.</title>
        <authorList>
            <consortium name="The Broad Institute Genomics Platform"/>
            <consortium name="The Broad Institute Genome Sequencing Center for Infectious Disease"/>
            <person name="Wu L."/>
            <person name="Ma J."/>
        </authorList>
    </citation>
    <scope>NUCLEOTIDE SEQUENCE [LARGE SCALE GENOMIC DNA]</scope>
    <source>
        <strain evidence="3">JCM 4253</strain>
    </source>
</reference>
<protein>
    <submittedName>
        <fullName evidence="2">Uncharacterized protein</fullName>
    </submittedName>
</protein>